<dbReference type="AlphaFoldDB" id="A0AAC8UWE2"/>
<feature type="region of interest" description="Disordered" evidence="1">
    <location>
        <begin position="29"/>
        <end position="60"/>
    </location>
</feature>
<name>A0AAC8UWE2_9LACO</name>
<accession>A0AAC8UWE2</accession>
<dbReference type="EMBL" id="CP012033">
    <property type="protein sequence ID" value="AKP65675.1"/>
    <property type="molecule type" value="Genomic_DNA"/>
</dbReference>
<sequence>MAMVMVRLVQGGTTLETCVFHGFKASRKPVSQAEGVPHGRRNPWQPERGQFPLFYTNQKR</sequence>
<protein>
    <submittedName>
        <fullName evidence="2">Uncharacterized protein</fullName>
    </submittedName>
</protein>
<gene>
    <name evidence="2" type="ORF">ABN16_12130</name>
</gene>
<dbReference type="KEGG" id="lko:ABN16_12130"/>
<keyword evidence="3" id="KW-1185">Reference proteome</keyword>
<reference evidence="2 3" key="1">
    <citation type="submission" date="2015-07" db="EMBL/GenBank/DDBJ databases">
        <title>Lactobacillus korensis/26-25/ whole genome sequencing.</title>
        <authorList>
            <person name="Kim M.K."/>
            <person name="Im W.-T."/>
            <person name="Srinivasan S."/>
            <person name="Lee J.-J."/>
        </authorList>
    </citation>
    <scope>NUCLEOTIDE SEQUENCE [LARGE SCALE GENOMIC DNA]</scope>
    <source>
        <strain evidence="2 3">26-25</strain>
    </source>
</reference>
<dbReference type="Proteomes" id="UP000036000">
    <property type="component" value="Chromosome"/>
</dbReference>
<proteinExistence type="predicted"/>
<evidence type="ECO:0000313" key="2">
    <source>
        <dbReference type="EMBL" id="AKP65675.1"/>
    </source>
</evidence>
<evidence type="ECO:0000256" key="1">
    <source>
        <dbReference type="SAM" id="MobiDB-lite"/>
    </source>
</evidence>
<organism evidence="2 3">
    <name type="scientific">Levilactobacillus koreensis</name>
    <dbReference type="NCBI Taxonomy" id="637971"/>
    <lineage>
        <taxon>Bacteria</taxon>
        <taxon>Bacillati</taxon>
        <taxon>Bacillota</taxon>
        <taxon>Bacilli</taxon>
        <taxon>Lactobacillales</taxon>
        <taxon>Lactobacillaceae</taxon>
        <taxon>Levilactobacillus</taxon>
    </lineage>
</organism>
<evidence type="ECO:0000313" key="3">
    <source>
        <dbReference type="Proteomes" id="UP000036000"/>
    </source>
</evidence>